<keyword evidence="7 10" id="KW-0479">Metal-binding</keyword>
<dbReference type="PANTHER" id="PTHR20941:SF1">
    <property type="entry name" value="FOLIC ACID SYNTHESIS PROTEIN FOL1"/>
    <property type="match status" value="1"/>
</dbReference>
<evidence type="ECO:0000313" key="13">
    <source>
        <dbReference type="Proteomes" id="UP000776164"/>
    </source>
</evidence>
<dbReference type="SUPFAM" id="SSF51717">
    <property type="entry name" value="Dihydropteroate synthetase-like"/>
    <property type="match status" value="1"/>
</dbReference>
<comment type="caution">
    <text evidence="12">The sequence shown here is derived from an EMBL/GenBank/DDBJ whole genome shotgun (WGS) entry which is preliminary data.</text>
</comment>
<evidence type="ECO:0000256" key="3">
    <source>
        <dbReference type="ARBA" id="ARBA00004763"/>
    </source>
</evidence>
<gene>
    <name evidence="12" type="ORF">JOE66_000772</name>
</gene>
<proteinExistence type="inferred from homology"/>
<dbReference type="PROSITE" id="PS00792">
    <property type="entry name" value="DHPS_1"/>
    <property type="match status" value="1"/>
</dbReference>
<keyword evidence="13" id="KW-1185">Reference proteome</keyword>
<dbReference type="EC" id="2.5.1.15" evidence="5 10"/>
<comment type="pathway">
    <text evidence="3 10">Cofactor biosynthesis; tetrahydrofolate biosynthesis; 7,8-dihydrofolate from 2-amino-4-hydroxy-6-hydroxymethyl-7,8-dihydropteridine diphosphate and 4-aminobenzoate: step 1/2.</text>
</comment>
<evidence type="ECO:0000256" key="6">
    <source>
        <dbReference type="ARBA" id="ARBA00022679"/>
    </source>
</evidence>
<dbReference type="PANTHER" id="PTHR20941">
    <property type="entry name" value="FOLATE SYNTHESIS PROTEINS"/>
    <property type="match status" value="1"/>
</dbReference>
<evidence type="ECO:0000256" key="10">
    <source>
        <dbReference type="RuleBase" id="RU361205"/>
    </source>
</evidence>
<evidence type="ECO:0000313" key="12">
    <source>
        <dbReference type="EMBL" id="MBM7471138.1"/>
    </source>
</evidence>
<evidence type="ECO:0000256" key="9">
    <source>
        <dbReference type="ARBA" id="ARBA00022909"/>
    </source>
</evidence>
<feature type="domain" description="Pterin-binding" evidence="11">
    <location>
        <begin position="31"/>
        <end position="285"/>
    </location>
</feature>
<comment type="cofactor">
    <cofactor evidence="2 10">
        <name>Mg(2+)</name>
        <dbReference type="ChEBI" id="CHEBI:18420"/>
    </cofactor>
</comment>
<evidence type="ECO:0000256" key="4">
    <source>
        <dbReference type="ARBA" id="ARBA00009503"/>
    </source>
</evidence>
<comment type="similarity">
    <text evidence="4 10">Belongs to the DHPS family.</text>
</comment>
<dbReference type="NCBIfam" id="TIGR01496">
    <property type="entry name" value="DHPS"/>
    <property type="match status" value="1"/>
</dbReference>
<evidence type="ECO:0000256" key="7">
    <source>
        <dbReference type="ARBA" id="ARBA00022723"/>
    </source>
</evidence>
<evidence type="ECO:0000256" key="1">
    <source>
        <dbReference type="ARBA" id="ARBA00000012"/>
    </source>
</evidence>
<evidence type="ECO:0000256" key="8">
    <source>
        <dbReference type="ARBA" id="ARBA00022842"/>
    </source>
</evidence>
<accession>A0ABS2L264</accession>
<dbReference type="Pfam" id="PF00809">
    <property type="entry name" value="Pterin_bind"/>
    <property type="match status" value="1"/>
</dbReference>
<sequence>MSGIGEGLSRRRRPAIDVVPATFEGLPKGRTLIMGIVNVTTDSFSDGGRWLRSEAAIQHALELVAAGADLIDVGGESTRPGARRVPVAEEQHRVVPVIRELARRGVALSIDTMNASTARAAIEAGAILVNDVSGTASDPLMTPTIIELEAPIIVSHWRGHSDTMNSRAVYADVVAEVRAELEYQVAELVVRGVRIDRLLVDPGLGFAKNSEHNWKILGHLDALTSFGLPVVVGASRKRFIGELLPAGAAMEERDFGSAVAAALAAQAGAWAVRVHDIETTTAALAVAEAWKTGALDE</sequence>
<keyword evidence="9 10" id="KW-0289">Folate biosynthesis</keyword>
<comment type="catalytic activity">
    <reaction evidence="1">
        <text>(7,8-dihydropterin-6-yl)methyl diphosphate + 4-aminobenzoate = 7,8-dihydropteroate + diphosphate</text>
        <dbReference type="Rhea" id="RHEA:19949"/>
        <dbReference type="ChEBI" id="CHEBI:17836"/>
        <dbReference type="ChEBI" id="CHEBI:17839"/>
        <dbReference type="ChEBI" id="CHEBI:33019"/>
        <dbReference type="ChEBI" id="CHEBI:72950"/>
        <dbReference type="EC" id="2.5.1.15"/>
    </reaction>
</comment>
<dbReference type="PROSITE" id="PS00793">
    <property type="entry name" value="DHPS_2"/>
    <property type="match status" value="1"/>
</dbReference>
<evidence type="ECO:0000256" key="5">
    <source>
        <dbReference type="ARBA" id="ARBA00012458"/>
    </source>
</evidence>
<evidence type="ECO:0000259" key="11">
    <source>
        <dbReference type="PROSITE" id="PS50972"/>
    </source>
</evidence>
<dbReference type="GO" id="GO:0004156">
    <property type="term" value="F:dihydropteroate synthase activity"/>
    <property type="evidence" value="ECO:0007669"/>
    <property type="project" value="UniProtKB-EC"/>
</dbReference>
<organism evidence="12 13">
    <name type="scientific">Subtercola frigoramans</name>
    <dbReference type="NCBI Taxonomy" id="120298"/>
    <lineage>
        <taxon>Bacteria</taxon>
        <taxon>Bacillati</taxon>
        <taxon>Actinomycetota</taxon>
        <taxon>Actinomycetes</taxon>
        <taxon>Micrococcales</taxon>
        <taxon>Microbacteriaceae</taxon>
        <taxon>Subtercola</taxon>
    </lineage>
</organism>
<dbReference type="InterPro" id="IPR045031">
    <property type="entry name" value="DHP_synth-like"/>
</dbReference>
<dbReference type="Proteomes" id="UP000776164">
    <property type="component" value="Unassembled WGS sequence"/>
</dbReference>
<dbReference type="CDD" id="cd00739">
    <property type="entry name" value="DHPS"/>
    <property type="match status" value="1"/>
</dbReference>
<dbReference type="PROSITE" id="PS50972">
    <property type="entry name" value="PTERIN_BINDING"/>
    <property type="match status" value="1"/>
</dbReference>
<protein>
    <recommendedName>
        <fullName evidence="5 10">Dihydropteroate synthase</fullName>
        <shortName evidence="10">DHPS</shortName>
        <ecNumber evidence="5 10">2.5.1.15</ecNumber>
    </recommendedName>
    <alternativeName>
        <fullName evidence="10">Dihydropteroate pyrophosphorylase</fullName>
    </alternativeName>
</protein>
<dbReference type="EMBL" id="JAFBBU010000001">
    <property type="protein sequence ID" value="MBM7471138.1"/>
    <property type="molecule type" value="Genomic_DNA"/>
</dbReference>
<keyword evidence="6 10" id="KW-0808">Transferase</keyword>
<comment type="function">
    <text evidence="10">Catalyzes the condensation of para-aminobenzoate (pABA) with 6-hydroxymethyl-7,8-dihydropterin diphosphate (DHPt-PP) to form 7,8-dihydropteroate (H2Pte), the immediate precursor of folate derivatives.</text>
</comment>
<keyword evidence="8 10" id="KW-0460">Magnesium</keyword>
<dbReference type="InterPro" id="IPR006390">
    <property type="entry name" value="DHP_synth_dom"/>
</dbReference>
<evidence type="ECO:0000256" key="2">
    <source>
        <dbReference type="ARBA" id="ARBA00001946"/>
    </source>
</evidence>
<reference evidence="12 13" key="1">
    <citation type="submission" date="2021-01" db="EMBL/GenBank/DDBJ databases">
        <title>Sequencing the genomes of 1000 actinobacteria strains.</title>
        <authorList>
            <person name="Klenk H.-P."/>
        </authorList>
    </citation>
    <scope>NUCLEOTIDE SEQUENCE [LARGE SCALE GENOMIC DNA]</scope>
    <source>
        <strain evidence="12 13">DSM 13057</strain>
    </source>
</reference>
<dbReference type="InterPro" id="IPR011005">
    <property type="entry name" value="Dihydropteroate_synth-like_sf"/>
</dbReference>
<dbReference type="Gene3D" id="3.20.20.20">
    <property type="entry name" value="Dihydropteroate synthase-like"/>
    <property type="match status" value="1"/>
</dbReference>
<dbReference type="InterPro" id="IPR000489">
    <property type="entry name" value="Pterin-binding_dom"/>
</dbReference>
<name>A0ABS2L264_9MICO</name>